<dbReference type="AlphaFoldDB" id="A0A3E0HF81"/>
<dbReference type="InterPro" id="IPR011701">
    <property type="entry name" value="MFS"/>
</dbReference>
<keyword evidence="2" id="KW-0813">Transport</keyword>
<feature type="transmembrane region" description="Helical" evidence="6">
    <location>
        <begin position="102"/>
        <end position="125"/>
    </location>
</feature>
<protein>
    <submittedName>
        <fullName evidence="8">DHA2 family methylenomycin A resistance protein-like MFS transporter</fullName>
    </submittedName>
</protein>
<dbReference type="Proteomes" id="UP000256269">
    <property type="component" value="Unassembled WGS sequence"/>
</dbReference>
<evidence type="ECO:0000256" key="6">
    <source>
        <dbReference type="SAM" id="Phobius"/>
    </source>
</evidence>
<evidence type="ECO:0000256" key="2">
    <source>
        <dbReference type="ARBA" id="ARBA00022448"/>
    </source>
</evidence>
<dbReference type="EMBL" id="QUNO01000009">
    <property type="protein sequence ID" value="REH43848.1"/>
    <property type="molecule type" value="Genomic_DNA"/>
</dbReference>
<feature type="transmembrane region" description="Helical" evidence="6">
    <location>
        <begin position="260"/>
        <end position="281"/>
    </location>
</feature>
<keyword evidence="4 6" id="KW-1133">Transmembrane helix</keyword>
<feature type="domain" description="Major facilitator superfamily (MFS) profile" evidence="7">
    <location>
        <begin position="11"/>
        <end position="438"/>
    </location>
</feature>
<feature type="transmembrane region" description="Helical" evidence="6">
    <location>
        <begin position="322"/>
        <end position="340"/>
    </location>
</feature>
<reference evidence="8 9" key="1">
    <citation type="submission" date="2018-08" db="EMBL/GenBank/DDBJ databases">
        <title>Genomic Encyclopedia of Archaeal and Bacterial Type Strains, Phase II (KMG-II): from individual species to whole genera.</title>
        <authorList>
            <person name="Goeker M."/>
        </authorList>
    </citation>
    <scope>NUCLEOTIDE SEQUENCE [LARGE SCALE GENOMIC DNA]</scope>
    <source>
        <strain evidence="8 9">DSM 45791</strain>
    </source>
</reference>
<evidence type="ECO:0000256" key="4">
    <source>
        <dbReference type="ARBA" id="ARBA00022989"/>
    </source>
</evidence>
<gene>
    <name evidence="8" type="ORF">BCF44_109394</name>
</gene>
<evidence type="ECO:0000256" key="1">
    <source>
        <dbReference type="ARBA" id="ARBA00004651"/>
    </source>
</evidence>
<dbReference type="InterPro" id="IPR020846">
    <property type="entry name" value="MFS_dom"/>
</dbReference>
<evidence type="ECO:0000313" key="8">
    <source>
        <dbReference type="EMBL" id="REH43848.1"/>
    </source>
</evidence>
<dbReference type="OrthoDB" id="7375466at2"/>
<sequence>MVTATRTDRWPLLAVCLGFFVIMIDATVVTTALPNIAKDVGASASGSQWVLDAYTVPLACLLLPAGAVGDRLGARRVFLLGLGLFTAASAVCGLAPTLPVLIVARVVQGVGAALTLPTSLALINASYPDRVDRVRAIGVWGGLGGVAAGLGPVLGGVLTSGVGWPLIFYVNIPIGVFTIFATRRHVIAPRPGGRIGPDFAGLALSTIAVAGLVFGLIQGSVIAFVVAGVGAVAFVITEATVRHPMLPLNLFRGKQFPGSVAVGAAINFGFYGELFLLALYFQHVRHLSPLLAGLALLPQPGGLSLASWLGGRHTARYGPRRVMLIGLPAGVLGMLAMTFVGAATPYWMMVIPMVAIGFGTAYTMPAGTAATIEASPSDLAGTASGTFNASRQIGSALGVAIFGSLTAVDFVAGFHTSVVLGALVFAAAAVTTWCTVSR</sequence>
<dbReference type="InterPro" id="IPR036259">
    <property type="entry name" value="MFS_trans_sf"/>
</dbReference>
<dbReference type="PRINTS" id="PR01036">
    <property type="entry name" value="TCRTETB"/>
</dbReference>
<proteinExistence type="predicted"/>
<dbReference type="RefSeq" id="WP_116177259.1">
    <property type="nucleotide sequence ID" value="NZ_CP144375.1"/>
</dbReference>
<keyword evidence="9" id="KW-1185">Reference proteome</keyword>
<keyword evidence="5 6" id="KW-0472">Membrane</keyword>
<feature type="transmembrane region" description="Helical" evidence="6">
    <location>
        <begin position="53"/>
        <end position="70"/>
    </location>
</feature>
<dbReference type="SUPFAM" id="SSF103473">
    <property type="entry name" value="MFS general substrate transporter"/>
    <property type="match status" value="1"/>
</dbReference>
<dbReference type="Gene3D" id="1.20.1720.10">
    <property type="entry name" value="Multidrug resistance protein D"/>
    <property type="match status" value="1"/>
</dbReference>
<name>A0A3E0HF81_9PSEU</name>
<dbReference type="Pfam" id="PF07690">
    <property type="entry name" value="MFS_1"/>
    <property type="match status" value="1"/>
</dbReference>
<dbReference type="Gene3D" id="1.20.1250.20">
    <property type="entry name" value="MFS general substrate transporter like domains"/>
    <property type="match status" value="1"/>
</dbReference>
<keyword evidence="3 6" id="KW-0812">Transmembrane</keyword>
<dbReference type="CDD" id="cd17321">
    <property type="entry name" value="MFS_MMR_MDR_like"/>
    <property type="match status" value="1"/>
</dbReference>
<dbReference type="GO" id="GO:0022857">
    <property type="term" value="F:transmembrane transporter activity"/>
    <property type="evidence" value="ECO:0007669"/>
    <property type="project" value="InterPro"/>
</dbReference>
<feature type="transmembrane region" description="Helical" evidence="6">
    <location>
        <begin position="137"/>
        <end position="158"/>
    </location>
</feature>
<comment type="subcellular location">
    <subcellularLocation>
        <location evidence="1">Cell membrane</location>
        <topology evidence="1">Multi-pass membrane protein</topology>
    </subcellularLocation>
</comment>
<feature type="transmembrane region" description="Helical" evidence="6">
    <location>
        <begin position="77"/>
        <end position="96"/>
    </location>
</feature>
<evidence type="ECO:0000256" key="3">
    <source>
        <dbReference type="ARBA" id="ARBA00022692"/>
    </source>
</evidence>
<feature type="transmembrane region" description="Helical" evidence="6">
    <location>
        <begin position="418"/>
        <end position="436"/>
    </location>
</feature>
<feature type="transmembrane region" description="Helical" evidence="6">
    <location>
        <begin position="221"/>
        <end position="239"/>
    </location>
</feature>
<accession>A0A3E0HF81</accession>
<evidence type="ECO:0000256" key="5">
    <source>
        <dbReference type="ARBA" id="ARBA00023136"/>
    </source>
</evidence>
<organism evidence="8 9">
    <name type="scientific">Kutzneria buriramensis</name>
    <dbReference type="NCBI Taxonomy" id="1045776"/>
    <lineage>
        <taxon>Bacteria</taxon>
        <taxon>Bacillati</taxon>
        <taxon>Actinomycetota</taxon>
        <taxon>Actinomycetes</taxon>
        <taxon>Pseudonocardiales</taxon>
        <taxon>Pseudonocardiaceae</taxon>
        <taxon>Kutzneria</taxon>
    </lineage>
</organism>
<feature type="transmembrane region" description="Helical" evidence="6">
    <location>
        <begin position="346"/>
        <end position="372"/>
    </location>
</feature>
<dbReference type="PROSITE" id="PS50850">
    <property type="entry name" value="MFS"/>
    <property type="match status" value="1"/>
</dbReference>
<evidence type="ECO:0000259" key="7">
    <source>
        <dbReference type="PROSITE" id="PS50850"/>
    </source>
</evidence>
<feature type="transmembrane region" description="Helical" evidence="6">
    <location>
        <begin position="12"/>
        <end position="33"/>
    </location>
</feature>
<comment type="caution">
    <text evidence="8">The sequence shown here is derived from an EMBL/GenBank/DDBJ whole genome shotgun (WGS) entry which is preliminary data.</text>
</comment>
<dbReference type="GO" id="GO:0005886">
    <property type="term" value="C:plasma membrane"/>
    <property type="evidence" value="ECO:0007669"/>
    <property type="project" value="UniProtKB-SubCell"/>
</dbReference>
<evidence type="ECO:0000313" key="9">
    <source>
        <dbReference type="Proteomes" id="UP000256269"/>
    </source>
</evidence>
<feature type="transmembrane region" description="Helical" evidence="6">
    <location>
        <begin position="287"/>
        <end position="310"/>
    </location>
</feature>
<dbReference type="PANTHER" id="PTHR42718">
    <property type="entry name" value="MAJOR FACILITATOR SUPERFAMILY MULTIDRUG TRANSPORTER MFSC"/>
    <property type="match status" value="1"/>
</dbReference>
<feature type="transmembrane region" description="Helical" evidence="6">
    <location>
        <begin position="164"/>
        <end position="183"/>
    </location>
</feature>
<dbReference type="PANTHER" id="PTHR42718:SF9">
    <property type="entry name" value="MAJOR FACILITATOR SUPERFAMILY MULTIDRUG TRANSPORTER MFSC"/>
    <property type="match status" value="1"/>
</dbReference>